<keyword evidence="3" id="KW-1185">Reference proteome</keyword>
<reference evidence="2" key="1">
    <citation type="submission" date="2022-07" db="EMBL/GenBank/DDBJ databases">
        <authorList>
            <person name="Macas J."/>
            <person name="Novak P."/>
            <person name="Neumann P."/>
        </authorList>
    </citation>
    <scope>NUCLEOTIDE SEQUENCE</scope>
</reference>
<comment type="caution">
    <text evidence="2">The sequence shown here is derived from an EMBL/GenBank/DDBJ whole genome shotgun (WGS) entry which is preliminary data.</text>
</comment>
<sequence>MLVYLFFVIFQLCMPKRYQGTLYVSSSFDVSKLIINGNSSKFVEFQSEYKVSVCILGQTDHATFILWDPECIEILGEACGGQMSEVEKKIGDPTRFAEDIESLIDQKGLFKTQLKKRAEDNTYRGTQSFGVVTLI</sequence>
<feature type="chain" id="PRO_5040457304" evidence="1">
    <location>
        <begin position="21"/>
        <end position="135"/>
    </location>
</feature>
<feature type="signal peptide" evidence="1">
    <location>
        <begin position="1"/>
        <end position="20"/>
    </location>
</feature>
<dbReference type="Gene3D" id="2.40.50.140">
    <property type="entry name" value="Nucleic acid-binding proteins"/>
    <property type="match status" value="1"/>
</dbReference>
<evidence type="ECO:0000313" key="3">
    <source>
        <dbReference type="Proteomes" id="UP001152484"/>
    </source>
</evidence>
<dbReference type="OrthoDB" id="1751331at2759"/>
<accession>A0A9P1A1H5</accession>
<dbReference type="InterPro" id="IPR012340">
    <property type="entry name" value="NA-bd_OB-fold"/>
</dbReference>
<evidence type="ECO:0000256" key="1">
    <source>
        <dbReference type="SAM" id="SignalP"/>
    </source>
</evidence>
<evidence type="ECO:0000313" key="2">
    <source>
        <dbReference type="EMBL" id="CAH9120079.1"/>
    </source>
</evidence>
<protein>
    <submittedName>
        <fullName evidence="2">Uncharacterized protein</fullName>
    </submittedName>
</protein>
<keyword evidence="1" id="KW-0732">Signal</keyword>
<proteinExistence type="predicted"/>
<dbReference type="AlphaFoldDB" id="A0A9P1A1H5"/>
<organism evidence="2 3">
    <name type="scientific">Cuscuta europaea</name>
    <name type="common">European dodder</name>
    <dbReference type="NCBI Taxonomy" id="41803"/>
    <lineage>
        <taxon>Eukaryota</taxon>
        <taxon>Viridiplantae</taxon>
        <taxon>Streptophyta</taxon>
        <taxon>Embryophyta</taxon>
        <taxon>Tracheophyta</taxon>
        <taxon>Spermatophyta</taxon>
        <taxon>Magnoliopsida</taxon>
        <taxon>eudicotyledons</taxon>
        <taxon>Gunneridae</taxon>
        <taxon>Pentapetalae</taxon>
        <taxon>asterids</taxon>
        <taxon>lamiids</taxon>
        <taxon>Solanales</taxon>
        <taxon>Convolvulaceae</taxon>
        <taxon>Cuscuteae</taxon>
        <taxon>Cuscuta</taxon>
        <taxon>Cuscuta subgen. Cuscuta</taxon>
    </lineage>
</organism>
<gene>
    <name evidence="2" type="ORF">CEURO_LOCUS22592</name>
</gene>
<dbReference type="EMBL" id="CAMAPE010000082">
    <property type="protein sequence ID" value="CAH9120079.1"/>
    <property type="molecule type" value="Genomic_DNA"/>
</dbReference>
<dbReference type="Proteomes" id="UP001152484">
    <property type="component" value="Unassembled WGS sequence"/>
</dbReference>
<name>A0A9P1A1H5_CUSEU</name>